<name>A0A1C4FLJ1_9BACT</name>
<dbReference type="Pfam" id="PF08543">
    <property type="entry name" value="Phos_pyr_kin"/>
    <property type="match status" value="2"/>
</dbReference>
<dbReference type="GO" id="GO:0009228">
    <property type="term" value="P:thiamine biosynthetic process"/>
    <property type="evidence" value="ECO:0007669"/>
    <property type="project" value="InterPro"/>
</dbReference>
<reference evidence="4 5" key="1">
    <citation type="submission" date="2016-08" db="EMBL/GenBank/DDBJ databases">
        <authorList>
            <person name="Seilhamer J.J."/>
        </authorList>
    </citation>
    <scope>NUCLEOTIDE SEQUENCE [LARGE SCALE GENOMIC DNA]</scope>
    <source>
        <strain evidence="4 5">A37T2</strain>
    </source>
</reference>
<evidence type="ECO:0000313" key="4">
    <source>
        <dbReference type="EMBL" id="SCC56879.1"/>
    </source>
</evidence>
<organism evidence="4 5">
    <name type="scientific">Chitinophaga costaii</name>
    <dbReference type="NCBI Taxonomy" id="1335309"/>
    <lineage>
        <taxon>Bacteria</taxon>
        <taxon>Pseudomonadati</taxon>
        <taxon>Bacteroidota</taxon>
        <taxon>Chitinophagia</taxon>
        <taxon>Chitinophagales</taxon>
        <taxon>Chitinophagaceae</taxon>
        <taxon>Chitinophaga</taxon>
    </lineage>
</organism>
<dbReference type="PANTHER" id="PTHR20858:SF17">
    <property type="entry name" value="HYDROXYMETHYLPYRIMIDINE_PHOSPHOMETHYLPYRIMIDINE KINASE THI20-RELATED"/>
    <property type="match status" value="1"/>
</dbReference>
<proteinExistence type="predicted"/>
<dbReference type="OrthoDB" id="9810880at2"/>
<sequence length="237" mass="25476">MAYNRPIVLSIAGLDPSGGAGLLADIKTFEQHRCLGFGVATAWTVQTENKFERVHWLSIAQILEQLHPLQDQYRLAAVKIGIVQDLHMLQAIVEALPPQVPIVWDPVMAASAGGALLSNINAAILPGILKRLYLVTPNLPESRMLGPLSNDCKVYLKGGHAETEKGTDFLYDQGVMVQRFAATDILPGKHGSGCILSSAIAAGLATGLDLPAACRQAKAYIEKILVSNPNLLAYHHV</sequence>
<keyword evidence="5" id="KW-1185">Reference proteome</keyword>
<dbReference type="GO" id="GO:0005829">
    <property type="term" value="C:cytosol"/>
    <property type="evidence" value="ECO:0007669"/>
    <property type="project" value="TreeGrafter"/>
</dbReference>
<feature type="domain" description="Pyridoxamine kinase/Phosphomethylpyrimidine kinase" evidence="3">
    <location>
        <begin position="15"/>
        <end position="145"/>
    </location>
</feature>
<evidence type="ECO:0000313" key="5">
    <source>
        <dbReference type="Proteomes" id="UP000242818"/>
    </source>
</evidence>
<dbReference type="STRING" id="1335309.GA0116948_11561"/>
<dbReference type="EC" id="2.7.1.49" evidence="2"/>
<dbReference type="GO" id="GO:0008972">
    <property type="term" value="F:phosphomethylpyrimidine kinase activity"/>
    <property type="evidence" value="ECO:0007669"/>
    <property type="project" value="InterPro"/>
</dbReference>
<dbReference type="AlphaFoldDB" id="A0A1C4FLJ1"/>
<dbReference type="SUPFAM" id="SSF53613">
    <property type="entry name" value="Ribokinase-like"/>
    <property type="match status" value="1"/>
</dbReference>
<gene>
    <name evidence="4" type="ORF">GA0116948_11561</name>
</gene>
<dbReference type="RefSeq" id="WP_089714569.1">
    <property type="nucleotide sequence ID" value="NZ_FMAR01000015.1"/>
</dbReference>
<comment type="pathway">
    <text evidence="1">Cofactor biosynthesis; thiamine diphosphate biosynthesis.</text>
</comment>
<evidence type="ECO:0000256" key="2">
    <source>
        <dbReference type="ARBA" id="ARBA00012135"/>
    </source>
</evidence>
<dbReference type="InterPro" id="IPR029056">
    <property type="entry name" value="Ribokinase-like"/>
</dbReference>
<dbReference type="PANTHER" id="PTHR20858">
    <property type="entry name" value="PHOSPHOMETHYLPYRIMIDINE KINASE"/>
    <property type="match status" value="1"/>
</dbReference>
<dbReference type="GO" id="GO:0008902">
    <property type="term" value="F:hydroxymethylpyrimidine kinase activity"/>
    <property type="evidence" value="ECO:0007669"/>
    <property type="project" value="UniProtKB-EC"/>
</dbReference>
<dbReference type="InterPro" id="IPR013749">
    <property type="entry name" value="PM/HMP-P_kinase-1"/>
</dbReference>
<dbReference type="CDD" id="cd01169">
    <property type="entry name" value="HMPP_kinase"/>
    <property type="match status" value="1"/>
</dbReference>
<accession>A0A1C4FLJ1</accession>
<evidence type="ECO:0000256" key="1">
    <source>
        <dbReference type="ARBA" id="ARBA00004948"/>
    </source>
</evidence>
<dbReference type="EMBL" id="FMAR01000015">
    <property type="protein sequence ID" value="SCC56879.1"/>
    <property type="molecule type" value="Genomic_DNA"/>
</dbReference>
<dbReference type="Proteomes" id="UP000242818">
    <property type="component" value="Unassembled WGS sequence"/>
</dbReference>
<protein>
    <recommendedName>
        <fullName evidence="2">hydroxymethylpyrimidine kinase</fullName>
        <ecNumber evidence="2">2.7.1.49</ecNumber>
    </recommendedName>
</protein>
<dbReference type="InterPro" id="IPR004399">
    <property type="entry name" value="HMP/HMP-P_kinase_dom"/>
</dbReference>
<evidence type="ECO:0000259" key="3">
    <source>
        <dbReference type="Pfam" id="PF08543"/>
    </source>
</evidence>
<dbReference type="Gene3D" id="3.40.1190.20">
    <property type="match status" value="2"/>
</dbReference>
<feature type="domain" description="Pyridoxamine kinase/Phosphomethylpyrimidine kinase" evidence="3">
    <location>
        <begin position="152"/>
        <end position="233"/>
    </location>
</feature>
<keyword evidence="4" id="KW-0418">Kinase</keyword>
<keyword evidence="4" id="KW-0808">Transferase</keyword>